<gene>
    <name evidence="1" type="ORF">C0J27_00605</name>
</gene>
<proteinExistence type="predicted"/>
<dbReference type="AlphaFoldDB" id="A0A345ZAD5"/>
<protein>
    <submittedName>
        <fullName evidence="1">Uncharacterized protein</fullName>
    </submittedName>
</protein>
<evidence type="ECO:0000313" key="1">
    <source>
        <dbReference type="EMBL" id="AXK60252.1"/>
    </source>
</evidence>
<name>A0A345ZAD5_9BACT</name>
<accession>A0A345ZAD5</accession>
<dbReference type="RefSeq" id="WP_115585267.1">
    <property type="nucleotide sequence ID" value="NZ_CP025544.1"/>
</dbReference>
<keyword evidence="2" id="KW-1185">Reference proteome</keyword>
<evidence type="ECO:0000313" key="2">
    <source>
        <dbReference type="Proteomes" id="UP000254834"/>
    </source>
</evidence>
<organism evidence="1 2">
    <name type="scientific">Candidatus Chromulinivorax destructor</name>
    <dbReference type="NCBI Taxonomy" id="2066483"/>
    <lineage>
        <taxon>Bacteria</taxon>
        <taxon>Candidatus Babelota</taxon>
        <taxon>Candidatus Babeliae</taxon>
        <taxon>Candidatus Babeliales</taxon>
        <taxon>Candidatus Chromulinivoraceae</taxon>
        <taxon>Candidatus Chromulinivorax</taxon>
    </lineage>
</organism>
<sequence>MKNQKIIIFCMLLAGLHIDAAEQYPSLAPQYLLSLQQEQAVKENVKQNASLKDYQNMLSPQKRKYLEDIFYTVIEQEENIDEKNRSIKRVCFQEHNNMRVEKNHTNKEQDFTPLNNLIEHLEDLSNEVEPVDELSQAIQNNFAQRQKQFEKKVYVASVYGVLQQHAISLEDFNNLENSVRQFLLSNLVKNNVEQIALQVYPQQGIKTQTIEHYNTLMGYAPKNKKNSSQKINNDFYAQAIEKVLHNNHILIKDFNELSTFRKTTLLLTLSVQDYESLPESEQKLIYNLSVKRDKFYESCKKSRSKHVVNNQMDFSESQHAEA</sequence>
<dbReference type="Proteomes" id="UP000254834">
    <property type="component" value="Chromosome"/>
</dbReference>
<reference evidence="1 2" key="1">
    <citation type="submission" date="2017-12" db="EMBL/GenBank/DDBJ databases">
        <title>Chromulinavorax destructans is a abundant pathogen of dominant heterotrophic picoflagllates.</title>
        <authorList>
            <person name="Deeg C.M."/>
            <person name="Zimmer M."/>
            <person name="Suttle C.A."/>
        </authorList>
    </citation>
    <scope>NUCLEOTIDE SEQUENCE [LARGE SCALE GENOMIC DNA]</scope>
    <source>
        <strain evidence="1 2">SeV1</strain>
    </source>
</reference>
<dbReference type="KEGG" id="cdes:C0J27_00605"/>
<dbReference type="EMBL" id="CP025544">
    <property type="protein sequence ID" value="AXK60252.1"/>
    <property type="molecule type" value="Genomic_DNA"/>
</dbReference>